<evidence type="ECO:0000313" key="2">
    <source>
        <dbReference type="EMBL" id="MFC5550249.1"/>
    </source>
</evidence>
<reference evidence="3" key="1">
    <citation type="journal article" date="2019" name="Int. J. Syst. Evol. Microbiol.">
        <title>The Global Catalogue of Microorganisms (GCM) 10K type strain sequencing project: providing services to taxonomists for standard genome sequencing and annotation.</title>
        <authorList>
            <consortium name="The Broad Institute Genomics Platform"/>
            <consortium name="The Broad Institute Genome Sequencing Center for Infectious Disease"/>
            <person name="Wu L."/>
            <person name="Ma J."/>
        </authorList>
    </citation>
    <scope>NUCLEOTIDE SEQUENCE [LARGE SCALE GENOMIC DNA]</scope>
    <source>
        <strain evidence="3">CGMCC 4.5798</strain>
    </source>
</reference>
<evidence type="ECO:0008006" key="4">
    <source>
        <dbReference type="Google" id="ProtNLM"/>
    </source>
</evidence>
<feature type="coiled-coil region" evidence="1">
    <location>
        <begin position="151"/>
        <end position="274"/>
    </location>
</feature>
<comment type="caution">
    <text evidence="2">The sequence shown here is derived from an EMBL/GenBank/DDBJ whole genome shotgun (WGS) entry which is preliminary data.</text>
</comment>
<keyword evidence="3" id="KW-1185">Reference proteome</keyword>
<dbReference type="EMBL" id="JBHSMZ010000014">
    <property type="protein sequence ID" value="MFC5550249.1"/>
    <property type="molecule type" value="Genomic_DNA"/>
</dbReference>
<accession>A0ABW0S032</accession>
<name>A0ABW0S032_9BURK</name>
<evidence type="ECO:0000313" key="3">
    <source>
        <dbReference type="Proteomes" id="UP001596086"/>
    </source>
</evidence>
<sequence length="330" mass="36950">MLRTDPAALDLRDLSPEHMTRLHMSVSEFRSAGRRLIGELYMMTTQLCVMKEILGERFRSFAEAELDLAPRTVSRYMHIHKVLSTHFSTDGQVNLTEANLFTQKALGLLSPTTDTHVVEELRELASKGTTIDHNLVLEVMNKSEADAVAQLASAQADLTTKTRQIAEINQQRELERARNQRELDSQAEMLRRAEQRRSDLENEIAKLRSQETQVRFEQKEVVPPGYASVEEAISAKTRELELLTNKRQAVSSEIETLTEQQQRLQDAVQQTSASASQFLAMKEQTDALIAQFPIALLKSLSAKDPTVKAAIASLGETFVLFGQQLSKAGA</sequence>
<keyword evidence="1" id="KW-0175">Coiled coil</keyword>
<dbReference type="Proteomes" id="UP001596086">
    <property type="component" value="Unassembled WGS sequence"/>
</dbReference>
<protein>
    <recommendedName>
        <fullName evidence="4">DUF3102 domain-containing protein</fullName>
    </recommendedName>
</protein>
<proteinExistence type="predicted"/>
<organism evidence="2 3">
    <name type="scientific">Massilia aerilata</name>
    <dbReference type="NCBI Taxonomy" id="453817"/>
    <lineage>
        <taxon>Bacteria</taxon>
        <taxon>Pseudomonadati</taxon>
        <taxon>Pseudomonadota</taxon>
        <taxon>Betaproteobacteria</taxon>
        <taxon>Burkholderiales</taxon>
        <taxon>Oxalobacteraceae</taxon>
        <taxon>Telluria group</taxon>
        <taxon>Massilia</taxon>
    </lineage>
</organism>
<evidence type="ECO:0000256" key="1">
    <source>
        <dbReference type="SAM" id="Coils"/>
    </source>
</evidence>
<gene>
    <name evidence="2" type="ORF">ACFPO9_17170</name>
</gene>
<dbReference type="RefSeq" id="WP_379772558.1">
    <property type="nucleotide sequence ID" value="NZ_JBHSMZ010000014.1"/>
</dbReference>